<dbReference type="Gene3D" id="3.50.50.60">
    <property type="entry name" value="FAD/NAD(P)-binding domain"/>
    <property type="match status" value="1"/>
</dbReference>
<dbReference type="InterPro" id="IPR050631">
    <property type="entry name" value="PheA/TfdB_FAD_monoxygenase"/>
</dbReference>
<evidence type="ECO:0000259" key="5">
    <source>
        <dbReference type="Pfam" id="PF01494"/>
    </source>
</evidence>
<keyword evidence="1" id="KW-0285">Flavoprotein</keyword>
<sequence length="409" mass="45456">MAPIQKIIVVGAGPTGLLLALLLAKKGITVEVVEAEAEVDQRPRGLAYGPSATRAGVLEEIRNITSDITSTSWRKLGGEILVHIEGDGQSPDKPLLYPVHLLSNLLLERVLQQETASVHMSHAVIDVGQSDDAAWVRVKSGDEVKRIEGDFVIGCDGAKSIVRKSLFGDDFPGFTWDKQLVVTNVHYKMANFNWSDVQWVVDPQYWAMVCCISRAEDTELWRVVYGEPIGLSPEQLRARLPEKFEKILPGHPKPDDYEIVRFSPFTVHQRCVEKMRVGRVLLVGDAAHLCNPMGGLGLTGGISDVGSLAECLYGIHEGKANMDILDKYDEARRQVFRDIVDPVSSANLRRIWNEPESIRWTDPFFNKARRAATEPEILEEMKLMNINCDMTQHYNEKASLDGNSAGAAL</sequence>
<organism evidence="6 7">
    <name type="scientific">Metarhizium robertsii</name>
    <dbReference type="NCBI Taxonomy" id="568076"/>
    <lineage>
        <taxon>Eukaryota</taxon>
        <taxon>Fungi</taxon>
        <taxon>Dikarya</taxon>
        <taxon>Ascomycota</taxon>
        <taxon>Pezizomycotina</taxon>
        <taxon>Sordariomycetes</taxon>
        <taxon>Hypocreomycetidae</taxon>
        <taxon>Hypocreales</taxon>
        <taxon>Clavicipitaceae</taxon>
        <taxon>Metarhizium</taxon>
    </lineage>
</organism>
<dbReference type="PANTHER" id="PTHR43476:SF4">
    <property type="entry name" value="BLR0106 PROTEIN"/>
    <property type="match status" value="1"/>
</dbReference>
<dbReference type="PRINTS" id="PR00420">
    <property type="entry name" value="RNGMNOXGNASE"/>
</dbReference>
<evidence type="ECO:0000313" key="7">
    <source>
        <dbReference type="Proteomes" id="UP000030151"/>
    </source>
</evidence>
<evidence type="ECO:0000313" key="6">
    <source>
        <dbReference type="EMBL" id="EXU97544.1"/>
    </source>
</evidence>
<gene>
    <name evidence="6" type="ORF">X797_009453</name>
</gene>
<dbReference type="Pfam" id="PF01494">
    <property type="entry name" value="FAD_binding_3"/>
    <property type="match status" value="1"/>
</dbReference>
<dbReference type="SUPFAM" id="SSF51905">
    <property type="entry name" value="FAD/NAD(P)-binding domain"/>
    <property type="match status" value="1"/>
</dbReference>
<comment type="caution">
    <text evidence="6">The sequence shown here is derived from an EMBL/GenBank/DDBJ whole genome shotgun (WGS) entry which is preliminary data.</text>
</comment>
<dbReference type="eggNOG" id="KOG3855">
    <property type="taxonomic scope" value="Eukaryota"/>
</dbReference>
<accession>A0A014N9Y8</accession>
<dbReference type="EMBL" id="JELW01000036">
    <property type="protein sequence ID" value="EXU97544.1"/>
    <property type="molecule type" value="Genomic_DNA"/>
</dbReference>
<dbReference type="Proteomes" id="UP000030151">
    <property type="component" value="Unassembled WGS sequence"/>
</dbReference>
<dbReference type="HOGENOM" id="CLU_009665_2_2_1"/>
<keyword evidence="3" id="KW-0560">Oxidoreductase</keyword>
<dbReference type="InterPro" id="IPR036188">
    <property type="entry name" value="FAD/NAD-bd_sf"/>
</dbReference>
<evidence type="ECO:0000256" key="3">
    <source>
        <dbReference type="ARBA" id="ARBA00023002"/>
    </source>
</evidence>
<dbReference type="InterPro" id="IPR002938">
    <property type="entry name" value="FAD-bd"/>
</dbReference>
<feature type="domain" description="FAD-binding" evidence="5">
    <location>
        <begin position="7"/>
        <end position="341"/>
    </location>
</feature>
<dbReference type="GO" id="GO:0016491">
    <property type="term" value="F:oxidoreductase activity"/>
    <property type="evidence" value="ECO:0007669"/>
    <property type="project" value="UniProtKB-KW"/>
</dbReference>
<keyword evidence="4" id="KW-0520">NAD</keyword>
<dbReference type="Gene3D" id="3.30.70.2450">
    <property type="match status" value="1"/>
</dbReference>
<evidence type="ECO:0000256" key="2">
    <source>
        <dbReference type="ARBA" id="ARBA00022827"/>
    </source>
</evidence>
<dbReference type="PANTHER" id="PTHR43476">
    <property type="entry name" value="3-(3-HYDROXY-PHENYL)PROPIONATE/3-HYDROXYCINNAMIC ACID HYDROXYLASE"/>
    <property type="match status" value="1"/>
</dbReference>
<protein>
    <submittedName>
        <fullName evidence="6">FAD-dependent oxidoreductase</fullName>
    </submittedName>
</protein>
<name>A0A014N9Y8_9HYPO</name>
<reference evidence="6 7" key="1">
    <citation type="submission" date="2014-02" db="EMBL/GenBank/DDBJ databases">
        <title>The genome sequence of the entomopathogenic fungus Metarhizium robertsii ARSEF 2575.</title>
        <authorList>
            <person name="Giuliano Garisto Donzelli B."/>
            <person name="Roe B.A."/>
            <person name="Macmil S.L."/>
            <person name="Krasnoff S.B."/>
            <person name="Gibson D.M."/>
        </authorList>
    </citation>
    <scope>NUCLEOTIDE SEQUENCE [LARGE SCALE GENOMIC DNA]</scope>
    <source>
        <strain evidence="6 7">ARSEF 2575</strain>
    </source>
</reference>
<proteinExistence type="predicted"/>
<dbReference type="AlphaFoldDB" id="A0A014N9Y8"/>
<evidence type="ECO:0000256" key="1">
    <source>
        <dbReference type="ARBA" id="ARBA00022630"/>
    </source>
</evidence>
<evidence type="ECO:0000256" key="4">
    <source>
        <dbReference type="ARBA" id="ARBA00023027"/>
    </source>
</evidence>
<keyword evidence="2" id="KW-0274">FAD</keyword>
<dbReference type="OrthoDB" id="10016252at2759"/>
<dbReference type="GO" id="GO:0071949">
    <property type="term" value="F:FAD binding"/>
    <property type="evidence" value="ECO:0007669"/>
    <property type="project" value="InterPro"/>
</dbReference>